<comment type="similarity">
    <text evidence="2">Belongs to the PpiC/parvulin rotamase family.</text>
</comment>
<evidence type="ECO:0000256" key="4">
    <source>
        <dbReference type="ARBA" id="ARBA00022729"/>
    </source>
</evidence>
<dbReference type="SUPFAM" id="SSF54534">
    <property type="entry name" value="FKBP-like"/>
    <property type="match status" value="1"/>
</dbReference>
<protein>
    <recommendedName>
        <fullName evidence="3">peptidylprolyl isomerase</fullName>
        <ecNumber evidence="3">5.2.1.8</ecNumber>
    </recommendedName>
</protein>
<keyword evidence="4 8" id="KW-0732">Signal</keyword>
<evidence type="ECO:0000256" key="7">
    <source>
        <dbReference type="PROSITE-ProRule" id="PRU00278"/>
    </source>
</evidence>
<evidence type="ECO:0000256" key="3">
    <source>
        <dbReference type="ARBA" id="ARBA00013194"/>
    </source>
</evidence>
<accession>A0A132EZR6</accession>
<feature type="chain" id="PRO_5007799732" description="peptidylprolyl isomerase" evidence="8">
    <location>
        <begin position="32"/>
        <end position="295"/>
    </location>
</feature>
<evidence type="ECO:0000313" key="11">
    <source>
        <dbReference type="Proteomes" id="UP000061512"/>
    </source>
</evidence>
<dbReference type="PROSITE" id="PS50198">
    <property type="entry name" value="PPIC_PPIASE_2"/>
    <property type="match status" value="1"/>
</dbReference>
<dbReference type="RefSeq" id="WP_060299339.1">
    <property type="nucleotide sequence ID" value="NZ_LPJX01000045.1"/>
</dbReference>
<dbReference type="PANTHER" id="PTHR47245:SF1">
    <property type="entry name" value="FOLDASE PROTEIN PRSA"/>
    <property type="match status" value="1"/>
</dbReference>
<dbReference type="GO" id="GO:0003755">
    <property type="term" value="F:peptidyl-prolyl cis-trans isomerase activity"/>
    <property type="evidence" value="ECO:0007669"/>
    <property type="project" value="UniProtKB-KW"/>
</dbReference>
<keyword evidence="6 7" id="KW-0413">Isomerase</keyword>
<dbReference type="InterPro" id="IPR046357">
    <property type="entry name" value="PPIase_dom_sf"/>
</dbReference>
<evidence type="ECO:0000256" key="8">
    <source>
        <dbReference type="SAM" id="SignalP"/>
    </source>
</evidence>
<reference evidence="10 11" key="1">
    <citation type="submission" date="2015-11" db="EMBL/GenBank/DDBJ databases">
        <title>Expanding the genomic diversity of Burkholderia species for the development of highly accurate diagnostics.</title>
        <authorList>
            <person name="Sahl J."/>
            <person name="Keim P."/>
            <person name="Wagner D."/>
        </authorList>
    </citation>
    <scope>NUCLEOTIDE SEQUENCE [LARGE SCALE GENOMIC DNA]</scope>
    <source>
        <strain evidence="10 11">MSMB574WGS</strain>
    </source>
</reference>
<gene>
    <name evidence="10" type="ORF">WT57_21865</name>
</gene>
<dbReference type="Gene3D" id="1.10.8.1040">
    <property type="match status" value="1"/>
</dbReference>
<sequence length="295" mass="31514">MFRLNNIIRAGCIAAFLSVATSSMLTPIAHADPAPVTTEEKLPAGTVAVVNGVAITQSALDDAVKSLAARTGRADTPQLRDAIKRQLIAREVLRQNAMKAHFNDMPAVLQAAAAAKESVMIAAYLEANVHPAAITDEQVRARYDELVASLGKKEYKPRVIATKDAADAWKALAALKHGQSFDAVAQQYSVIPSRTAGGAMPWVSFKLPVAEGHTQGLPFRLAQAISRLKPGGVTPQPVLADNMHLIVKLDAVRPTKALSFDEAKEALRKTLQVGEQRAASTRFVASQVQAATIQE</sequence>
<dbReference type="EMBL" id="LPJX01000045">
    <property type="protein sequence ID" value="KWF63730.1"/>
    <property type="molecule type" value="Genomic_DNA"/>
</dbReference>
<comment type="caution">
    <text evidence="10">The sequence shown here is derived from an EMBL/GenBank/DDBJ whole genome shotgun (WGS) entry which is preliminary data.</text>
</comment>
<feature type="signal peptide" evidence="8">
    <location>
        <begin position="1"/>
        <end position="31"/>
    </location>
</feature>
<evidence type="ECO:0000256" key="5">
    <source>
        <dbReference type="ARBA" id="ARBA00023110"/>
    </source>
</evidence>
<feature type="domain" description="PpiC" evidence="9">
    <location>
        <begin position="131"/>
        <end position="251"/>
    </location>
</feature>
<dbReference type="InterPro" id="IPR000297">
    <property type="entry name" value="PPIase_PpiC"/>
</dbReference>
<dbReference type="EC" id="5.2.1.8" evidence="3"/>
<keyword evidence="5 7" id="KW-0697">Rotamase</keyword>
<name>A0A132EZR6_9BURK</name>
<proteinExistence type="inferred from homology"/>
<dbReference type="Pfam" id="PF13145">
    <property type="entry name" value="Rotamase_2"/>
    <property type="match status" value="1"/>
</dbReference>
<dbReference type="AlphaFoldDB" id="A0A132EZR6"/>
<dbReference type="SUPFAM" id="SSF109998">
    <property type="entry name" value="Triger factor/SurA peptide-binding domain-like"/>
    <property type="match status" value="1"/>
</dbReference>
<dbReference type="Proteomes" id="UP000061512">
    <property type="component" value="Unassembled WGS sequence"/>
</dbReference>
<dbReference type="InterPro" id="IPR050245">
    <property type="entry name" value="PrsA_foldase"/>
</dbReference>
<evidence type="ECO:0000256" key="6">
    <source>
        <dbReference type="ARBA" id="ARBA00023235"/>
    </source>
</evidence>
<evidence type="ECO:0000259" key="9">
    <source>
        <dbReference type="PROSITE" id="PS50198"/>
    </source>
</evidence>
<dbReference type="Gene3D" id="3.10.50.40">
    <property type="match status" value="1"/>
</dbReference>
<evidence type="ECO:0000313" key="10">
    <source>
        <dbReference type="EMBL" id="KWF63730.1"/>
    </source>
</evidence>
<comment type="catalytic activity">
    <reaction evidence="1">
        <text>[protein]-peptidylproline (omega=180) = [protein]-peptidylproline (omega=0)</text>
        <dbReference type="Rhea" id="RHEA:16237"/>
        <dbReference type="Rhea" id="RHEA-COMP:10747"/>
        <dbReference type="Rhea" id="RHEA-COMP:10748"/>
        <dbReference type="ChEBI" id="CHEBI:83833"/>
        <dbReference type="ChEBI" id="CHEBI:83834"/>
        <dbReference type="EC" id="5.2.1.8"/>
    </reaction>
</comment>
<dbReference type="PANTHER" id="PTHR47245">
    <property type="entry name" value="PEPTIDYLPROLYL ISOMERASE"/>
    <property type="match status" value="1"/>
</dbReference>
<evidence type="ECO:0000256" key="2">
    <source>
        <dbReference type="ARBA" id="ARBA00007656"/>
    </source>
</evidence>
<dbReference type="InterPro" id="IPR027304">
    <property type="entry name" value="Trigger_fact/SurA_dom_sf"/>
</dbReference>
<evidence type="ECO:0000256" key="1">
    <source>
        <dbReference type="ARBA" id="ARBA00000971"/>
    </source>
</evidence>
<organism evidence="10 11">
    <name type="scientific">Burkholderia pseudomultivorans</name>
    <dbReference type="NCBI Taxonomy" id="1207504"/>
    <lineage>
        <taxon>Bacteria</taxon>
        <taxon>Pseudomonadati</taxon>
        <taxon>Pseudomonadota</taxon>
        <taxon>Betaproteobacteria</taxon>
        <taxon>Burkholderiales</taxon>
        <taxon>Burkholderiaceae</taxon>
        <taxon>Burkholderia</taxon>
        <taxon>Burkholderia cepacia complex</taxon>
    </lineage>
</organism>